<dbReference type="GO" id="GO:0003723">
    <property type="term" value="F:RNA binding"/>
    <property type="evidence" value="ECO:0007669"/>
    <property type="project" value="InterPro"/>
</dbReference>
<comment type="caution">
    <text evidence="10">The sequence shown here is derived from an EMBL/GenBank/DDBJ whole genome shotgun (WGS) entry which is preliminary data.</text>
</comment>
<sequence>MTDGQTDPVNAGSSLPEREGEAGAALPGSVQSERANEGKESPGQTDRLMEQVAEPANLNEAWRRVRSNGGAAGIDGVTVEQYPRLLAGRTETLRRELLEGSYQPSALRRVAIPKPNGGERLLGIPTVQDRLVQQAILQVLQPILDPRFSAHSYGFRPNRSAHQAIAAAQAYIQEGYDWVVDIDLEAFFDRVHHDRLMSRLGGYVADKRMRWIIRRFLQAGVMESGVVMPTREGTPQGGPLSPLLANLVLDELDQELEERGLRFVRYADDCNVYVRSERAAKRAFENLTAFIESTLKLKVNHAKSAVARPWERKLLGFSFTPKTPKQPVKRRIAPKALDKAKDRIRELTRDGHHDFRRVMGSLRRYLNGWLGYFGRCQTPTVLTALEKWTRRRLRALIWRRWKTSDRRFQELRRRGLDRDTALKLVGSSDGPWHLSRTPALSIALPNAWFSAHGLPPFTCRA</sequence>
<protein>
    <submittedName>
        <fullName evidence="10">Group II intron-encoded protein LtrA</fullName>
    </submittedName>
</protein>
<comment type="similarity">
    <text evidence="6">Belongs to the bacterial reverse transcriptase family.</text>
</comment>
<dbReference type="GO" id="GO:0046872">
    <property type="term" value="F:metal ion binding"/>
    <property type="evidence" value="ECO:0007669"/>
    <property type="project" value="UniProtKB-KW"/>
</dbReference>
<keyword evidence="5" id="KW-0051">Antiviral defense</keyword>
<name>A0A1J5S5D5_9ZZZZ</name>
<gene>
    <name evidence="10" type="primary">ltrA_1</name>
    <name evidence="10" type="ORF">GALL_142790</name>
</gene>
<dbReference type="GO" id="GO:0051607">
    <property type="term" value="P:defense response to virus"/>
    <property type="evidence" value="ECO:0007669"/>
    <property type="project" value="UniProtKB-KW"/>
</dbReference>
<keyword evidence="2" id="KW-0548">Nucleotidyltransferase</keyword>
<evidence type="ECO:0000256" key="5">
    <source>
        <dbReference type="ARBA" id="ARBA00023118"/>
    </source>
</evidence>
<dbReference type="InterPro" id="IPR000477">
    <property type="entry name" value="RT_dom"/>
</dbReference>
<dbReference type="PRINTS" id="PR00866">
    <property type="entry name" value="RNADNAPOLMS"/>
</dbReference>
<dbReference type="NCBIfam" id="TIGR04416">
    <property type="entry name" value="group_II_RT_mat"/>
    <property type="match status" value="1"/>
</dbReference>
<dbReference type="InterPro" id="IPR051083">
    <property type="entry name" value="GrpII_Intron_Splice-Mob/Def"/>
</dbReference>
<dbReference type="Pfam" id="PF00078">
    <property type="entry name" value="RVT_1"/>
    <property type="match status" value="1"/>
</dbReference>
<evidence type="ECO:0000256" key="3">
    <source>
        <dbReference type="ARBA" id="ARBA00022723"/>
    </source>
</evidence>
<dbReference type="PROSITE" id="PS50878">
    <property type="entry name" value="RT_POL"/>
    <property type="match status" value="1"/>
</dbReference>
<evidence type="ECO:0000256" key="4">
    <source>
        <dbReference type="ARBA" id="ARBA00022842"/>
    </source>
</evidence>
<accession>A0A1J5S5D5</accession>
<feature type="domain" description="Reverse transcriptase" evidence="9">
    <location>
        <begin position="93"/>
        <end position="319"/>
    </location>
</feature>
<evidence type="ECO:0000259" key="9">
    <source>
        <dbReference type="PROSITE" id="PS50878"/>
    </source>
</evidence>
<dbReference type="EMBL" id="MLJW01000064">
    <property type="protein sequence ID" value="OIR03657.1"/>
    <property type="molecule type" value="Genomic_DNA"/>
</dbReference>
<dbReference type="PANTHER" id="PTHR34047">
    <property type="entry name" value="NUCLEAR INTRON MATURASE 1, MITOCHONDRIAL-RELATED"/>
    <property type="match status" value="1"/>
</dbReference>
<dbReference type="InterPro" id="IPR000123">
    <property type="entry name" value="Reverse_transcriptase_msDNA"/>
</dbReference>
<keyword evidence="4" id="KW-0460">Magnesium</keyword>
<dbReference type="CDD" id="cd01651">
    <property type="entry name" value="RT_G2_intron"/>
    <property type="match status" value="1"/>
</dbReference>
<evidence type="ECO:0000256" key="2">
    <source>
        <dbReference type="ARBA" id="ARBA00022695"/>
    </source>
</evidence>
<feature type="compositionally biased region" description="Polar residues" evidence="8">
    <location>
        <begin position="1"/>
        <end position="13"/>
    </location>
</feature>
<evidence type="ECO:0000313" key="10">
    <source>
        <dbReference type="EMBL" id="OIR03657.1"/>
    </source>
</evidence>
<evidence type="ECO:0000256" key="6">
    <source>
        <dbReference type="ARBA" id="ARBA00034120"/>
    </source>
</evidence>
<organism evidence="10">
    <name type="scientific">mine drainage metagenome</name>
    <dbReference type="NCBI Taxonomy" id="410659"/>
    <lineage>
        <taxon>unclassified sequences</taxon>
        <taxon>metagenomes</taxon>
        <taxon>ecological metagenomes</taxon>
    </lineage>
</organism>
<dbReference type="InterPro" id="IPR043502">
    <property type="entry name" value="DNA/RNA_pol_sf"/>
</dbReference>
<dbReference type="InterPro" id="IPR013597">
    <property type="entry name" value="Mat_intron_G2"/>
</dbReference>
<dbReference type="InterPro" id="IPR030931">
    <property type="entry name" value="Group_II_RT_mat"/>
</dbReference>
<feature type="region of interest" description="Disordered" evidence="8">
    <location>
        <begin position="1"/>
        <end position="46"/>
    </location>
</feature>
<reference evidence="10" key="1">
    <citation type="submission" date="2016-10" db="EMBL/GenBank/DDBJ databases">
        <title>Sequence of Gallionella enrichment culture.</title>
        <authorList>
            <person name="Poehlein A."/>
            <person name="Muehling M."/>
            <person name="Daniel R."/>
        </authorList>
    </citation>
    <scope>NUCLEOTIDE SEQUENCE</scope>
</reference>
<dbReference type="SUPFAM" id="SSF56672">
    <property type="entry name" value="DNA/RNA polymerases"/>
    <property type="match status" value="1"/>
</dbReference>
<comment type="catalytic activity">
    <reaction evidence="7">
        <text>DNA(n) + a 2'-deoxyribonucleoside 5'-triphosphate = DNA(n+1) + diphosphate</text>
        <dbReference type="Rhea" id="RHEA:22508"/>
        <dbReference type="Rhea" id="RHEA-COMP:17339"/>
        <dbReference type="Rhea" id="RHEA-COMP:17340"/>
        <dbReference type="ChEBI" id="CHEBI:33019"/>
        <dbReference type="ChEBI" id="CHEBI:61560"/>
        <dbReference type="ChEBI" id="CHEBI:173112"/>
        <dbReference type="EC" id="2.7.7.49"/>
    </reaction>
</comment>
<evidence type="ECO:0000256" key="1">
    <source>
        <dbReference type="ARBA" id="ARBA00022679"/>
    </source>
</evidence>
<dbReference type="PANTHER" id="PTHR34047:SF8">
    <property type="entry name" value="PROTEIN YKFC"/>
    <property type="match status" value="1"/>
</dbReference>
<keyword evidence="3" id="KW-0479">Metal-binding</keyword>
<dbReference type="Pfam" id="PF08388">
    <property type="entry name" value="GIIM"/>
    <property type="match status" value="1"/>
</dbReference>
<proteinExistence type="inferred from homology"/>
<keyword evidence="1" id="KW-0808">Transferase</keyword>
<evidence type="ECO:0000256" key="8">
    <source>
        <dbReference type="SAM" id="MobiDB-lite"/>
    </source>
</evidence>
<dbReference type="GO" id="GO:0003964">
    <property type="term" value="F:RNA-directed DNA polymerase activity"/>
    <property type="evidence" value="ECO:0007669"/>
    <property type="project" value="UniProtKB-EC"/>
</dbReference>
<evidence type="ECO:0000256" key="7">
    <source>
        <dbReference type="ARBA" id="ARBA00048173"/>
    </source>
</evidence>
<dbReference type="AlphaFoldDB" id="A0A1J5S5D5"/>